<evidence type="ECO:0000259" key="3">
    <source>
        <dbReference type="Pfam" id="PF00588"/>
    </source>
</evidence>
<protein>
    <submittedName>
        <fullName evidence="4">TrmH family RNA methyltransferase</fullName>
    </submittedName>
</protein>
<dbReference type="PANTHER" id="PTHR43191:SF7">
    <property type="entry name" value="OBP33PEP LIKE PROTEIN"/>
    <property type="match status" value="1"/>
</dbReference>
<reference evidence="5" key="1">
    <citation type="submission" date="2019-11" db="EMBL/GenBank/DDBJ databases">
        <title>The complete genome sequence of Saccharopolyspora sp. E2A.</title>
        <authorList>
            <person name="Zhang G."/>
        </authorList>
    </citation>
    <scope>NUCLEOTIDE SEQUENCE [LARGE SCALE GENOMIC DNA]</scope>
    <source>
        <strain evidence="5">E2A</strain>
    </source>
</reference>
<dbReference type="GO" id="GO:0008173">
    <property type="term" value="F:RNA methyltransferase activity"/>
    <property type="evidence" value="ECO:0007669"/>
    <property type="project" value="InterPro"/>
</dbReference>
<sequence length="170" mass="18415">MTDPTREREIVAVAHNMRSAYNVGALLRIADVFSLSTVYCTGYTPYPEQERDHRSPELVHKLQHKIHKSALGAEHLVRCLHHPGVPALLAELSSEGFTVAGLEIDDRAVTIADYTPPGKIALLLGEETAGIPAKLRGECDVLLEIPQFGTKGSLNVAVAAGIAFYSLRCS</sequence>
<dbReference type="Proteomes" id="UP000371041">
    <property type="component" value="Chromosome"/>
</dbReference>
<dbReference type="GO" id="GO:0006396">
    <property type="term" value="P:RNA processing"/>
    <property type="evidence" value="ECO:0007669"/>
    <property type="project" value="InterPro"/>
</dbReference>
<dbReference type="InterPro" id="IPR051259">
    <property type="entry name" value="rRNA_Methyltransferase"/>
</dbReference>
<dbReference type="PANTHER" id="PTHR43191">
    <property type="entry name" value="RRNA METHYLTRANSFERASE 3"/>
    <property type="match status" value="1"/>
</dbReference>
<dbReference type="InterPro" id="IPR029026">
    <property type="entry name" value="tRNA_m1G_MTases_N"/>
</dbReference>
<dbReference type="InterPro" id="IPR001537">
    <property type="entry name" value="SpoU_MeTrfase"/>
</dbReference>
<evidence type="ECO:0000256" key="1">
    <source>
        <dbReference type="ARBA" id="ARBA00022603"/>
    </source>
</evidence>
<dbReference type="InterPro" id="IPR029028">
    <property type="entry name" value="Alpha/beta_knot_MTases"/>
</dbReference>
<dbReference type="AlphaFoldDB" id="A0A5Q3QG31"/>
<keyword evidence="1 4" id="KW-0489">Methyltransferase</keyword>
<proteinExistence type="predicted"/>
<feature type="domain" description="tRNA/rRNA methyltransferase SpoU type" evidence="3">
    <location>
        <begin position="10"/>
        <end position="165"/>
    </location>
</feature>
<evidence type="ECO:0000313" key="5">
    <source>
        <dbReference type="Proteomes" id="UP000371041"/>
    </source>
</evidence>
<keyword evidence="2 4" id="KW-0808">Transferase</keyword>
<dbReference type="EMBL" id="CP045929">
    <property type="protein sequence ID" value="QGK70495.1"/>
    <property type="molecule type" value="Genomic_DNA"/>
</dbReference>
<evidence type="ECO:0000313" key="4">
    <source>
        <dbReference type="EMBL" id="QGK70495.1"/>
    </source>
</evidence>
<dbReference type="Pfam" id="PF00588">
    <property type="entry name" value="SpoU_methylase"/>
    <property type="match status" value="1"/>
</dbReference>
<organism evidence="4 5">
    <name type="scientific">Allosaccharopolyspora coralli</name>
    <dbReference type="NCBI Taxonomy" id="2665642"/>
    <lineage>
        <taxon>Bacteria</taxon>
        <taxon>Bacillati</taxon>
        <taxon>Actinomycetota</taxon>
        <taxon>Actinomycetes</taxon>
        <taxon>Pseudonocardiales</taxon>
        <taxon>Pseudonocardiaceae</taxon>
        <taxon>Allosaccharopolyspora</taxon>
    </lineage>
</organism>
<dbReference type="KEGG" id="sace:GIY23_14050"/>
<dbReference type="SUPFAM" id="SSF75217">
    <property type="entry name" value="alpha/beta knot"/>
    <property type="match status" value="1"/>
</dbReference>
<accession>A0A5Q3QG31</accession>
<keyword evidence="5" id="KW-1185">Reference proteome</keyword>
<dbReference type="RefSeq" id="WP_154077077.1">
    <property type="nucleotide sequence ID" value="NZ_CP045929.1"/>
</dbReference>
<gene>
    <name evidence="4" type="ORF">GIY23_14050</name>
</gene>
<evidence type="ECO:0000256" key="2">
    <source>
        <dbReference type="ARBA" id="ARBA00022679"/>
    </source>
</evidence>
<dbReference type="GO" id="GO:0032259">
    <property type="term" value="P:methylation"/>
    <property type="evidence" value="ECO:0007669"/>
    <property type="project" value="UniProtKB-KW"/>
</dbReference>
<dbReference type="Gene3D" id="3.40.1280.10">
    <property type="match status" value="1"/>
</dbReference>
<name>A0A5Q3QG31_9PSEU</name>
<dbReference type="GO" id="GO:0003723">
    <property type="term" value="F:RNA binding"/>
    <property type="evidence" value="ECO:0007669"/>
    <property type="project" value="InterPro"/>
</dbReference>